<protein>
    <submittedName>
        <fullName evidence="8">UDP-GlcNAc--UDP-phosphate GlcNAc-1-phosphate transferase</fullName>
    </submittedName>
</protein>
<evidence type="ECO:0000256" key="7">
    <source>
        <dbReference type="SAM" id="Phobius"/>
    </source>
</evidence>
<accession>A0ABQ1MD50</accession>
<evidence type="ECO:0000256" key="5">
    <source>
        <dbReference type="ARBA" id="ARBA00022989"/>
    </source>
</evidence>
<dbReference type="InterPro" id="IPR000715">
    <property type="entry name" value="Glycosyl_transferase_4"/>
</dbReference>
<keyword evidence="5 7" id="KW-1133">Transmembrane helix</keyword>
<feature type="transmembrane region" description="Helical" evidence="7">
    <location>
        <begin position="289"/>
        <end position="308"/>
    </location>
</feature>
<dbReference type="EMBL" id="BMIK01000013">
    <property type="protein sequence ID" value="GGC38829.1"/>
    <property type="molecule type" value="Genomic_DNA"/>
</dbReference>
<keyword evidence="9" id="KW-1185">Reference proteome</keyword>
<keyword evidence="2" id="KW-1003">Cell membrane</keyword>
<name>A0ABQ1MD50_9SPHI</name>
<feature type="transmembrane region" description="Helical" evidence="7">
    <location>
        <begin position="214"/>
        <end position="236"/>
    </location>
</feature>
<evidence type="ECO:0000256" key="6">
    <source>
        <dbReference type="ARBA" id="ARBA00023136"/>
    </source>
</evidence>
<feature type="transmembrane region" description="Helical" evidence="7">
    <location>
        <begin position="262"/>
        <end position="283"/>
    </location>
</feature>
<keyword evidence="6 7" id="KW-0472">Membrane</keyword>
<evidence type="ECO:0000313" key="9">
    <source>
        <dbReference type="Proteomes" id="UP000597338"/>
    </source>
</evidence>
<evidence type="ECO:0000256" key="4">
    <source>
        <dbReference type="ARBA" id="ARBA00022692"/>
    </source>
</evidence>
<dbReference type="GO" id="GO:0016740">
    <property type="term" value="F:transferase activity"/>
    <property type="evidence" value="ECO:0007669"/>
    <property type="project" value="UniProtKB-KW"/>
</dbReference>
<evidence type="ECO:0000313" key="8">
    <source>
        <dbReference type="EMBL" id="GGC38829.1"/>
    </source>
</evidence>
<dbReference type="CDD" id="cd06854">
    <property type="entry name" value="GT_WbpL_WbcO_like"/>
    <property type="match status" value="1"/>
</dbReference>
<organism evidence="8 9">
    <name type="scientific">Parapedobacter defluvii</name>
    <dbReference type="NCBI Taxonomy" id="2045106"/>
    <lineage>
        <taxon>Bacteria</taxon>
        <taxon>Pseudomonadati</taxon>
        <taxon>Bacteroidota</taxon>
        <taxon>Sphingobacteriia</taxon>
        <taxon>Sphingobacteriales</taxon>
        <taxon>Sphingobacteriaceae</taxon>
        <taxon>Parapedobacter</taxon>
    </lineage>
</organism>
<reference evidence="9" key="1">
    <citation type="journal article" date="2019" name="Int. J. Syst. Evol. Microbiol.">
        <title>The Global Catalogue of Microorganisms (GCM) 10K type strain sequencing project: providing services to taxonomists for standard genome sequencing and annotation.</title>
        <authorList>
            <consortium name="The Broad Institute Genomics Platform"/>
            <consortium name="The Broad Institute Genome Sequencing Center for Infectious Disease"/>
            <person name="Wu L."/>
            <person name="Ma J."/>
        </authorList>
    </citation>
    <scope>NUCLEOTIDE SEQUENCE [LARGE SCALE GENOMIC DNA]</scope>
    <source>
        <strain evidence="9">CGMCC 1.15342</strain>
    </source>
</reference>
<feature type="transmembrane region" description="Helical" evidence="7">
    <location>
        <begin position="63"/>
        <end position="79"/>
    </location>
</feature>
<feature type="transmembrane region" description="Helical" evidence="7">
    <location>
        <begin position="85"/>
        <end position="103"/>
    </location>
</feature>
<evidence type="ECO:0000256" key="3">
    <source>
        <dbReference type="ARBA" id="ARBA00022679"/>
    </source>
</evidence>
<dbReference type="Pfam" id="PF00953">
    <property type="entry name" value="Glycos_transf_4"/>
    <property type="match status" value="1"/>
</dbReference>
<dbReference type="RefSeq" id="WP_188752625.1">
    <property type="nucleotide sequence ID" value="NZ_BMIK01000013.1"/>
</dbReference>
<evidence type="ECO:0000256" key="1">
    <source>
        <dbReference type="ARBA" id="ARBA00004651"/>
    </source>
</evidence>
<keyword evidence="3 8" id="KW-0808">Transferase</keyword>
<feature type="transmembrane region" description="Helical" evidence="7">
    <location>
        <begin position="187"/>
        <end position="208"/>
    </location>
</feature>
<feature type="transmembrane region" description="Helical" evidence="7">
    <location>
        <begin position="135"/>
        <end position="153"/>
    </location>
</feature>
<feature type="transmembrane region" description="Helical" evidence="7">
    <location>
        <begin position="110"/>
        <end position="129"/>
    </location>
</feature>
<dbReference type="PANTHER" id="PTHR22926:SF3">
    <property type="entry name" value="UNDECAPRENYL-PHOSPHATE ALPHA-N-ACETYLGLUCOSAMINYL 1-PHOSPHATE TRANSFERASE"/>
    <property type="match status" value="1"/>
</dbReference>
<feature type="transmembrane region" description="Helical" evidence="7">
    <location>
        <begin position="39"/>
        <end position="58"/>
    </location>
</feature>
<sequence>MSYLFIAILLFASLLAYFRIADRYNIIDRPNERSSHTQVTIRGGGIVFYLGALAWFIWSGATYPYFFAGLTLIVLISFLDDILTLSNRIRISIHLLSVLLLFVEVRLFEYSWYIVPIALILVIGTINAYNFMDGINGITAMYSFAVLLLLWIANRDIGFIDNRLLYCTGIANGVFAFFNFRQRAKCFAGDVGSVGMSFILIFAMLSLILATGNLIYILFFAVYGVDSVLTIVYRLVKRENIFKAHRTHLYQYLANEAKGNRLVIAACYGILQVGTGVLVLYASDFPSTTQYSVAFCVLLLLSLAYIGIRRYVLGGVLKTS</sequence>
<evidence type="ECO:0000256" key="2">
    <source>
        <dbReference type="ARBA" id="ARBA00022475"/>
    </source>
</evidence>
<comment type="caution">
    <text evidence="8">The sequence shown here is derived from an EMBL/GenBank/DDBJ whole genome shotgun (WGS) entry which is preliminary data.</text>
</comment>
<gene>
    <name evidence="8" type="ORF">GCM10011386_33690</name>
</gene>
<comment type="subcellular location">
    <subcellularLocation>
        <location evidence="1">Cell membrane</location>
        <topology evidence="1">Multi-pass membrane protein</topology>
    </subcellularLocation>
</comment>
<proteinExistence type="predicted"/>
<keyword evidence="4 7" id="KW-0812">Transmembrane</keyword>
<dbReference type="PANTHER" id="PTHR22926">
    <property type="entry name" value="PHOSPHO-N-ACETYLMURAMOYL-PENTAPEPTIDE-TRANSFERASE"/>
    <property type="match status" value="1"/>
</dbReference>
<dbReference type="Proteomes" id="UP000597338">
    <property type="component" value="Unassembled WGS sequence"/>
</dbReference>